<keyword evidence="3 4" id="KW-0802">TPR repeat</keyword>
<dbReference type="SMART" id="SM00028">
    <property type="entry name" value="TPR"/>
    <property type="match status" value="3"/>
</dbReference>
<dbReference type="InterPro" id="IPR000270">
    <property type="entry name" value="PB1_dom"/>
</dbReference>
<evidence type="ECO:0000256" key="3">
    <source>
        <dbReference type="ARBA" id="ARBA00022803"/>
    </source>
</evidence>
<dbReference type="PANTHER" id="PTHR46183:SF16">
    <property type="entry name" value="PROTEIN PHOX3"/>
    <property type="match status" value="1"/>
</dbReference>
<evidence type="ECO:0000256" key="1">
    <source>
        <dbReference type="ARBA" id="ARBA00011726"/>
    </source>
</evidence>
<evidence type="ECO:0000256" key="4">
    <source>
        <dbReference type="PROSITE-ProRule" id="PRU00339"/>
    </source>
</evidence>
<dbReference type="InterPro" id="IPR011990">
    <property type="entry name" value="TPR-like_helical_dom_sf"/>
</dbReference>
<dbReference type="SUPFAM" id="SSF48452">
    <property type="entry name" value="TPR-like"/>
    <property type="match status" value="1"/>
</dbReference>
<dbReference type="PROSITE" id="PS51745">
    <property type="entry name" value="PB1"/>
    <property type="match status" value="1"/>
</dbReference>
<protein>
    <recommendedName>
        <fullName evidence="6">PB1 domain-containing protein</fullName>
    </recommendedName>
</protein>
<evidence type="ECO:0000256" key="5">
    <source>
        <dbReference type="SAM" id="MobiDB-lite"/>
    </source>
</evidence>
<proteinExistence type="predicted"/>
<dbReference type="Pfam" id="PF00564">
    <property type="entry name" value="PB1"/>
    <property type="match status" value="1"/>
</dbReference>
<dbReference type="Proteomes" id="UP001359559">
    <property type="component" value="Unassembled WGS sequence"/>
</dbReference>
<feature type="domain" description="PB1" evidence="6">
    <location>
        <begin position="307"/>
        <end position="384"/>
    </location>
</feature>
<comment type="subunit">
    <text evidence="1">Homodimers and heterodimers.</text>
</comment>
<dbReference type="InterPro" id="IPR044517">
    <property type="entry name" value="PHOX1-4"/>
</dbReference>
<name>A0AAN9EW22_CLITE</name>
<reference evidence="7 8" key="1">
    <citation type="submission" date="2024-01" db="EMBL/GenBank/DDBJ databases">
        <title>The genomes of 5 underutilized Papilionoideae crops provide insights into root nodulation and disease resistance.</title>
        <authorList>
            <person name="Yuan L."/>
        </authorList>
    </citation>
    <scope>NUCLEOTIDE SEQUENCE [LARGE SCALE GENOMIC DNA]</scope>
    <source>
        <strain evidence="7">LY-2023</strain>
        <tissue evidence="7">Leaf</tissue>
    </source>
</reference>
<feature type="compositionally biased region" description="Basic and acidic residues" evidence="5">
    <location>
        <begin position="235"/>
        <end position="262"/>
    </location>
</feature>
<dbReference type="PROSITE" id="PS50005">
    <property type="entry name" value="TPR"/>
    <property type="match status" value="1"/>
</dbReference>
<dbReference type="EMBL" id="JAYKXN010000008">
    <property type="protein sequence ID" value="KAK7264842.1"/>
    <property type="molecule type" value="Genomic_DNA"/>
</dbReference>
<dbReference type="InterPro" id="IPR019734">
    <property type="entry name" value="TPR_rpt"/>
</dbReference>
<keyword evidence="8" id="KW-1185">Reference proteome</keyword>
<sequence>MGKKKKQVVEKKEDSKVGDSSPSGYDNDTMAFISMAQELKNEGNRLFQKRDLEGAIQKYEKGLKLLPRNHIDVSYLRSNMAACYMQMGISEYPRAIHECNLALNVTPKYSIALLKRARCYEGLNRLDLALRDVSTVVKMEPNNVMALEVLGKVKNSLEEKGLRVNDTIIELPPDYVEPPLPPEKVVKEKTSKKKGNKEKGLRVNDTIIELPPDYVEPPLPPEKVVKEKTHKKKGNKEEEKAPSNQILEKKAEEKLEEKKGDDSSVVVAKKTKTSKKKKAKEKIDEKNADIKEVIEERSNDKREDVPKRTAKLILGDDIRCAEMPINCSLFQLREVICDRFPSLEAVLVKYRDEEGDLVTITSDDELRWAETESNGSIRLYIVETTPMQDPFMEKLRVKEGKMVGIKDAPANGCAGKATEIISSCIEDWIIQFAKLFKNHLGFESDRYLDYHRLGMKLYSEALEETVTSEEAQGLFDMAEDKFQEMTALALFNWGNVQMSRARKKVCVAEGSSKEHLVERIKSSYEWAQKEYAKAGEKYEAAIKIKSDFYEGFLALGQQQFERAKLSWYHALSTNVDLQTWPSMEVLQLYNNAEDKMEEGMKIWEESEKQELSKTSNSNEVTLHLQNMGLDELFKNISSDEIASQEENMRSQINLLWGSMLYERSIVELKLELPMWLESLEAAVEKFELAGASPTDLAVILKNHCSNNAAADGLAFNIDEIVQAWNEMHKAKKWQSGVPSFRLEPLFRRRISKTFHALELV</sequence>
<dbReference type="CDD" id="cd05992">
    <property type="entry name" value="PB1"/>
    <property type="match status" value="1"/>
</dbReference>
<dbReference type="SUPFAM" id="SSF54277">
    <property type="entry name" value="CAD &amp; PB1 domains"/>
    <property type="match status" value="1"/>
</dbReference>
<gene>
    <name evidence="7" type="ORF">RJT34_32454</name>
</gene>
<feature type="compositionally biased region" description="Basic residues" evidence="5">
    <location>
        <begin position="269"/>
        <end position="278"/>
    </location>
</feature>
<dbReference type="PANTHER" id="PTHR46183">
    <property type="entry name" value="PROTEIN CLMP1"/>
    <property type="match status" value="1"/>
</dbReference>
<feature type="region of interest" description="Disordered" evidence="5">
    <location>
        <begin position="1"/>
        <end position="26"/>
    </location>
</feature>
<evidence type="ECO:0000256" key="2">
    <source>
        <dbReference type="ARBA" id="ARBA00022737"/>
    </source>
</evidence>
<dbReference type="SMART" id="SM00666">
    <property type="entry name" value="PB1"/>
    <property type="match status" value="1"/>
</dbReference>
<comment type="caution">
    <text evidence="7">The sequence shown here is derived from an EMBL/GenBank/DDBJ whole genome shotgun (WGS) entry which is preliminary data.</text>
</comment>
<organism evidence="7 8">
    <name type="scientific">Clitoria ternatea</name>
    <name type="common">Butterfly pea</name>
    <dbReference type="NCBI Taxonomy" id="43366"/>
    <lineage>
        <taxon>Eukaryota</taxon>
        <taxon>Viridiplantae</taxon>
        <taxon>Streptophyta</taxon>
        <taxon>Embryophyta</taxon>
        <taxon>Tracheophyta</taxon>
        <taxon>Spermatophyta</taxon>
        <taxon>Magnoliopsida</taxon>
        <taxon>eudicotyledons</taxon>
        <taxon>Gunneridae</taxon>
        <taxon>Pentapetalae</taxon>
        <taxon>rosids</taxon>
        <taxon>fabids</taxon>
        <taxon>Fabales</taxon>
        <taxon>Fabaceae</taxon>
        <taxon>Papilionoideae</taxon>
        <taxon>50 kb inversion clade</taxon>
        <taxon>NPAAA clade</taxon>
        <taxon>indigoferoid/millettioid clade</taxon>
        <taxon>Phaseoleae</taxon>
        <taxon>Clitoria</taxon>
    </lineage>
</organism>
<feature type="compositionally biased region" description="Basic and acidic residues" evidence="5">
    <location>
        <begin position="7"/>
        <end position="17"/>
    </location>
</feature>
<dbReference type="Gene3D" id="1.25.40.10">
    <property type="entry name" value="Tetratricopeptide repeat domain"/>
    <property type="match status" value="1"/>
</dbReference>
<feature type="region of interest" description="Disordered" evidence="5">
    <location>
        <begin position="173"/>
        <end position="278"/>
    </location>
</feature>
<keyword evidence="2" id="KW-0677">Repeat</keyword>
<dbReference type="Gene3D" id="3.10.20.90">
    <property type="entry name" value="Phosphatidylinositol 3-kinase Catalytic Subunit, Chain A, domain 1"/>
    <property type="match status" value="1"/>
</dbReference>
<dbReference type="AlphaFoldDB" id="A0AAN9EW22"/>
<feature type="repeat" description="TPR" evidence="4">
    <location>
        <begin position="36"/>
        <end position="69"/>
    </location>
</feature>
<evidence type="ECO:0000313" key="8">
    <source>
        <dbReference type="Proteomes" id="UP001359559"/>
    </source>
</evidence>
<evidence type="ECO:0000259" key="6">
    <source>
        <dbReference type="PROSITE" id="PS51745"/>
    </source>
</evidence>
<accession>A0AAN9EW22</accession>
<dbReference type="InterPro" id="IPR053793">
    <property type="entry name" value="PB1-like"/>
</dbReference>
<evidence type="ECO:0000313" key="7">
    <source>
        <dbReference type="EMBL" id="KAK7264842.1"/>
    </source>
</evidence>